<dbReference type="Proteomes" id="UP000011116">
    <property type="component" value="Chromosome 7H"/>
</dbReference>
<evidence type="ECO:0000256" key="5">
    <source>
        <dbReference type="ARBA" id="ARBA00023034"/>
    </source>
</evidence>
<evidence type="ECO:0000256" key="2">
    <source>
        <dbReference type="ARBA" id="ARBA00004881"/>
    </source>
</evidence>
<evidence type="ECO:0000256" key="6">
    <source>
        <dbReference type="ARBA" id="ARBA00023180"/>
    </source>
</evidence>
<keyword evidence="6" id="KW-0325">Glycoprotein</keyword>
<keyword evidence="8" id="KW-1133">Transmembrane helix</keyword>
<keyword evidence="4" id="KW-0808">Transferase</keyword>
<dbReference type="OrthoDB" id="529273at2759"/>
<feature type="transmembrane region" description="Helical" evidence="8">
    <location>
        <begin position="94"/>
        <end position="112"/>
    </location>
</feature>
<reference evidence="11" key="1">
    <citation type="journal article" date="2012" name="Nature">
        <title>A physical, genetic and functional sequence assembly of the barley genome.</title>
        <authorList>
            <consortium name="The International Barley Genome Sequencing Consortium"/>
            <person name="Mayer K.F."/>
            <person name="Waugh R."/>
            <person name="Brown J.W."/>
            <person name="Schulman A."/>
            <person name="Langridge P."/>
            <person name="Platzer M."/>
            <person name="Fincher G.B."/>
            <person name="Muehlbauer G.J."/>
            <person name="Sato K."/>
            <person name="Close T.J."/>
            <person name="Wise R.P."/>
            <person name="Stein N."/>
        </authorList>
    </citation>
    <scope>NUCLEOTIDE SEQUENCE [LARGE SCALE GENOMIC DNA]</scope>
    <source>
        <strain evidence="11">cv. Morex</strain>
    </source>
</reference>
<dbReference type="InterPro" id="IPR007657">
    <property type="entry name" value="Glycosyltransferase_61"/>
</dbReference>
<dbReference type="PANTHER" id="PTHR20961:SF23">
    <property type="entry name" value="OS06G0475400 PROTEIN"/>
    <property type="match status" value="1"/>
</dbReference>
<dbReference type="Pfam" id="PF04577">
    <property type="entry name" value="Glyco_transf_61"/>
    <property type="match status" value="1"/>
</dbReference>
<feature type="compositionally biased region" description="Basic and acidic residues" evidence="7">
    <location>
        <begin position="45"/>
        <end position="62"/>
    </location>
</feature>
<proteinExistence type="predicted"/>
<evidence type="ECO:0000256" key="3">
    <source>
        <dbReference type="ARBA" id="ARBA00022676"/>
    </source>
</evidence>
<keyword evidence="8" id="KW-0472">Membrane</keyword>
<comment type="subcellular location">
    <subcellularLocation>
        <location evidence="1">Golgi apparatus membrane</location>
        <topology evidence="1">Single-pass type II membrane protein</topology>
    </subcellularLocation>
</comment>
<dbReference type="GO" id="GO:0000139">
    <property type="term" value="C:Golgi membrane"/>
    <property type="evidence" value="ECO:0007669"/>
    <property type="project" value="UniProtKB-SubCell"/>
</dbReference>
<evidence type="ECO:0000313" key="11">
    <source>
        <dbReference type="Proteomes" id="UP000011116"/>
    </source>
</evidence>
<dbReference type="AlphaFoldDB" id="A0A8I6YE38"/>
<reference evidence="10" key="2">
    <citation type="submission" date="2020-10" db="EMBL/GenBank/DDBJ databases">
        <authorList>
            <person name="Scholz U."/>
            <person name="Mascher M."/>
            <person name="Fiebig A."/>
        </authorList>
    </citation>
    <scope>NUCLEOTIDE SEQUENCE [LARGE SCALE GENOMIC DNA]</scope>
    <source>
        <strain evidence="10">cv. Morex</strain>
    </source>
</reference>
<reference evidence="10" key="3">
    <citation type="submission" date="2022-01" db="UniProtKB">
        <authorList>
            <consortium name="EnsemblPlants"/>
        </authorList>
    </citation>
    <scope>IDENTIFICATION</scope>
    <source>
        <strain evidence="10">subsp. vulgare</strain>
    </source>
</reference>
<dbReference type="PANTHER" id="PTHR20961">
    <property type="entry name" value="GLYCOSYLTRANSFERASE"/>
    <property type="match status" value="1"/>
</dbReference>
<dbReference type="Gramene" id="HORVU.MOREX.r2.7HG0562850.1">
    <property type="protein sequence ID" value="HORVU.MOREX.r2.7HG0562850.1"/>
    <property type="gene ID" value="HORVU.MOREX.r2.7HG0562850"/>
</dbReference>
<feature type="compositionally biased region" description="Polar residues" evidence="7">
    <location>
        <begin position="189"/>
        <end position="212"/>
    </location>
</feature>
<dbReference type="EnsemblPlants" id="HORVU.MOREX.r3.7HG0677570.1">
    <property type="protein sequence ID" value="HORVU.MOREX.r3.7HG0677570.1"/>
    <property type="gene ID" value="HORVU.MOREX.r3.7HG0677570"/>
</dbReference>
<keyword evidence="3" id="KW-0328">Glycosyltransferase</keyword>
<keyword evidence="11" id="KW-1185">Reference proteome</keyword>
<dbReference type="RefSeq" id="XP_044961100.1">
    <property type="nucleotide sequence ID" value="XM_045105165.1"/>
</dbReference>
<evidence type="ECO:0000259" key="9">
    <source>
        <dbReference type="Pfam" id="PF04577"/>
    </source>
</evidence>
<dbReference type="GO" id="GO:0016757">
    <property type="term" value="F:glycosyltransferase activity"/>
    <property type="evidence" value="ECO:0000318"/>
    <property type="project" value="GO_Central"/>
</dbReference>
<protein>
    <recommendedName>
        <fullName evidence="9">Glycosyltransferase 61 catalytic domain-containing protein</fullName>
    </recommendedName>
</protein>
<evidence type="ECO:0000256" key="8">
    <source>
        <dbReference type="SAM" id="Phobius"/>
    </source>
</evidence>
<gene>
    <name evidence="10" type="primary">LOC123412225</name>
</gene>
<feature type="region of interest" description="Disordered" evidence="7">
    <location>
        <begin position="129"/>
        <end position="246"/>
    </location>
</feature>
<evidence type="ECO:0000256" key="1">
    <source>
        <dbReference type="ARBA" id="ARBA00004323"/>
    </source>
</evidence>
<sequence length="638" mass="71084">MIVRCYSSQLEPHGNRHPLPGFLHKYVRGADITRRVRRASCTQTKEGRAGGREGNDRRERFDGSMTADPSSSSSTAGAPSVKGVARTLSQHHRAVVGFLFGFFVILVLYTTASGQFGTTNTIVALRSTPAEQNARTSPPPPASTPTSSAPNNISTQAAVRDMEKGKKDEAAKTTGEVRIRDKNVAPGTDMNNKTADSVQANRTGQSGQTVNDASDRMEEELIRQELGQDGDKNESNVKQLGAPPKPVCDLSDPRYDICEISGDARAIGGNRTVLYVPPAGERRADGQEWAIKDQSRKYLEYIDKVTVKTLSAAQSLVAPECTSRHAVPAVVFAMNGLTSNPWHDFSDVIVPLFITARAYDGEVQFLVTDLQPWFVDKYRLILANLSRYDIVDFNKDAGVRCHPRIVVGLRSHRDLGIDPARTPRNYTLLDFRMYIRDIFSLPPDGLGIPYKQKQEANRNATAGTEKRKPRLMLINRGRNRKFVNIPEISAAVEAAGFEVVVVEPRRDLRLEEFSKAVDSCDVLMGAHGAGLTNFFFLRTNATMLQVVPWGHMEHSAMIFYGVQAKEMRLRDVEYSITAEESTLYDKYGKDHPAVSDPESIHKQGWQLGMKYYWLEQDIRLNVTRFAPTLHRVLRTAEE</sequence>
<dbReference type="InterPro" id="IPR049625">
    <property type="entry name" value="Glyco_transf_61_cat"/>
</dbReference>
<feature type="compositionally biased region" description="Basic and acidic residues" evidence="7">
    <location>
        <begin position="213"/>
        <end position="223"/>
    </location>
</feature>
<dbReference type="Gramene" id="HORVU.MOREX.r3.7HG0677570.1">
    <property type="protein sequence ID" value="HORVU.MOREX.r3.7HG0677570.1"/>
    <property type="gene ID" value="HORVU.MOREX.r3.7HG0677570"/>
</dbReference>
<feature type="region of interest" description="Disordered" evidence="7">
    <location>
        <begin position="39"/>
        <end position="79"/>
    </location>
</feature>
<name>A0A8I6YE38_HORVV</name>
<comment type="pathway">
    <text evidence="2">Glycan metabolism.</text>
</comment>
<evidence type="ECO:0000313" key="10">
    <source>
        <dbReference type="EnsemblPlants" id="HORVU.MOREX.r3.7HG0677570.1"/>
    </source>
</evidence>
<evidence type="ECO:0000256" key="7">
    <source>
        <dbReference type="SAM" id="MobiDB-lite"/>
    </source>
</evidence>
<dbReference type="GeneID" id="123412225"/>
<keyword evidence="8" id="KW-0812">Transmembrane</keyword>
<accession>A0A8I6YE38</accession>
<feature type="compositionally biased region" description="Low complexity" evidence="7">
    <location>
        <begin position="63"/>
        <end position="79"/>
    </location>
</feature>
<organism evidence="10 11">
    <name type="scientific">Hordeum vulgare subsp. vulgare</name>
    <name type="common">Domesticated barley</name>
    <dbReference type="NCBI Taxonomy" id="112509"/>
    <lineage>
        <taxon>Eukaryota</taxon>
        <taxon>Viridiplantae</taxon>
        <taxon>Streptophyta</taxon>
        <taxon>Embryophyta</taxon>
        <taxon>Tracheophyta</taxon>
        <taxon>Spermatophyta</taxon>
        <taxon>Magnoliopsida</taxon>
        <taxon>Liliopsida</taxon>
        <taxon>Poales</taxon>
        <taxon>Poaceae</taxon>
        <taxon>BOP clade</taxon>
        <taxon>Pooideae</taxon>
        <taxon>Triticodae</taxon>
        <taxon>Triticeae</taxon>
        <taxon>Hordeinae</taxon>
        <taxon>Hordeum</taxon>
    </lineage>
</organism>
<feature type="compositionally biased region" description="Basic and acidic residues" evidence="7">
    <location>
        <begin position="160"/>
        <end position="183"/>
    </location>
</feature>
<feature type="domain" description="Glycosyltransferase 61 catalytic" evidence="9">
    <location>
        <begin position="463"/>
        <end position="543"/>
    </location>
</feature>
<dbReference type="KEGG" id="hvg:123412225"/>
<dbReference type="GO" id="GO:0016763">
    <property type="term" value="F:pentosyltransferase activity"/>
    <property type="evidence" value="ECO:0007669"/>
    <property type="project" value="UniProtKB-ARBA"/>
</dbReference>
<evidence type="ECO:0000256" key="4">
    <source>
        <dbReference type="ARBA" id="ARBA00022679"/>
    </source>
</evidence>
<keyword evidence="5" id="KW-0333">Golgi apparatus</keyword>